<name>A0AB34JI63_PRYPA</name>
<proteinExistence type="predicted"/>
<feature type="chain" id="PRO_5044232905" evidence="1">
    <location>
        <begin position="20"/>
        <end position="126"/>
    </location>
</feature>
<comment type="caution">
    <text evidence="2">The sequence shown here is derived from an EMBL/GenBank/DDBJ whole genome shotgun (WGS) entry which is preliminary data.</text>
</comment>
<protein>
    <submittedName>
        <fullName evidence="2">Uncharacterized protein</fullName>
    </submittedName>
</protein>
<dbReference type="Proteomes" id="UP001515480">
    <property type="component" value="Unassembled WGS sequence"/>
</dbReference>
<accession>A0AB34JI63</accession>
<feature type="signal peptide" evidence="1">
    <location>
        <begin position="1"/>
        <end position="19"/>
    </location>
</feature>
<evidence type="ECO:0000256" key="1">
    <source>
        <dbReference type="SAM" id="SignalP"/>
    </source>
</evidence>
<keyword evidence="3" id="KW-1185">Reference proteome</keyword>
<keyword evidence="1" id="KW-0732">Signal</keyword>
<evidence type="ECO:0000313" key="3">
    <source>
        <dbReference type="Proteomes" id="UP001515480"/>
    </source>
</evidence>
<evidence type="ECO:0000313" key="2">
    <source>
        <dbReference type="EMBL" id="KAL1521586.1"/>
    </source>
</evidence>
<dbReference type="EMBL" id="JBGBPQ010000007">
    <property type="protein sequence ID" value="KAL1521586.1"/>
    <property type="molecule type" value="Genomic_DNA"/>
</dbReference>
<gene>
    <name evidence="2" type="ORF">AB1Y20_021245</name>
</gene>
<sequence length="126" mass="13923">MRRWQWLLLAIARIGQAHADGAPGVSLVVQLAGTNDKLGRLDADVVERARTVTQLVANLTRAGREVRVLTSGGIDAENHLGIPRLRTSHWELCRDLLVSFGLPSTSCFRLGCLHCPWWTRPSCVTI</sequence>
<reference evidence="2 3" key="1">
    <citation type="journal article" date="2024" name="Science">
        <title>Giant polyketide synthase enzymes in the biosynthesis of giant marine polyether toxins.</title>
        <authorList>
            <person name="Fallon T.R."/>
            <person name="Shende V.V."/>
            <person name="Wierzbicki I.H."/>
            <person name="Pendleton A.L."/>
            <person name="Watervoot N.F."/>
            <person name="Auber R.P."/>
            <person name="Gonzalez D.J."/>
            <person name="Wisecaver J.H."/>
            <person name="Moore B.S."/>
        </authorList>
    </citation>
    <scope>NUCLEOTIDE SEQUENCE [LARGE SCALE GENOMIC DNA]</scope>
    <source>
        <strain evidence="2 3">12B1</strain>
    </source>
</reference>
<organism evidence="2 3">
    <name type="scientific">Prymnesium parvum</name>
    <name type="common">Toxic golden alga</name>
    <dbReference type="NCBI Taxonomy" id="97485"/>
    <lineage>
        <taxon>Eukaryota</taxon>
        <taxon>Haptista</taxon>
        <taxon>Haptophyta</taxon>
        <taxon>Prymnesiophyceae</taxon>
        <taxon>Prymnesiales</taxon>
        <taxon>Prymnesiaceae</taxon>
        <taxon>Prymnesium</taxon>
    </lineage>
</organism>
<dbReference type="AlphaFoldDB" id="A0AB34JI63"/>